<evidence type="ECO:0000256" key="3">
    <source>
        <dbReference type="ARBA" id="ARBA00012528"/>
    </source>
</evidence>
<dbReference type="PANTHER" id="PTHR45138:SF9">
    <property type="entry name" value="DIGUANYLATE CYCLASE DGCM-RELATED"/>
    <property type="match status" value="1"/>
</dbReference>
<evidence type="ECO:0000256" key="2">
    <source>
        <dbReference type="ARBA" id="ARBA00004533"/>
    </source>
</evidence>
<dbReference type="Proteomes" id="UP000243518">
    <property type="component" value="Unassembled WGS sequence"/>
</dbReference>
<comment type="catalytic activity">
    <reaction evidence="4">
        <text>2 GTP = 3',3'-c-di-GMP + 2 diphosphate</text>
        <dbReference type="Rhea" id="RHEA:24898"/>
        <dbReference type="ChEBI" id="CHEBI:33019"/>
        <dbReference type="ChEBI" id="CHEBI:37565"/>
        <dbReference type="ChEBI" id="CHEBI:58805"/>
        <dbReference type="EC" id="2.7.7.65"/>
    </reaction>
</comment>
<dbReference type="EC" id="2.7.7.65" evidence="3"/>
<dbReference type="EMBL" id="FNVE01000004">
    <property type="protein sequence ID" value="SEG25281.1"/>
    <property type="molecule type" value="Genomic_DNA"/>
</dbReference>
<evidence type="ECO:0000313" key="7">
    <source>
        <dbReference type="EMBL" id="SEG25281.1"/>
    </source>
</evidence>
<dbReference type="InterPro" id="IPR050469">
    <property type="entry name" value="Diguanylate_Cyclase"/>
</dbReference>
<proteinExistence type="predicted"/>
<feature type="transmembrane region" description="Helical" evidence="5">
    <location>
        <begin position="69"/>
        <end position="86"/>
    </location>
</feature>
<feature type="transmembrane region" description="Helical" evidence="5">
    <location>
        <begin position="139"/>
        <end position="162"/>
    </location>
</feature>
<comment type="cofactor">
    <cofactor evidence="1">
        <name>Mg(2+)</name>
        <dbReference type="ChEBI" id="CHEBI:18420"/>
    </cofactor>
</comment>
<sequence>MTDSLERNLQHRRRVLRALLWMTLIAGASFALINIKRELYLLASLELIYAAFAAFMLRFVDTTPHLKAWTLAFLVPFFCIMVTALLLPQSSYTIFAWIQSIPIISYLLLGKRGGFWMALIFISLGVLAFNVRYVTELSLVNLAVMANVGFSALAVMLFSHIYERSRDDNEQRLIELAGTDSLTGLANRMRLSEAFRAMRSQADRSNTPLSLVVLDLDHFKQVNDRYGHEVGDSVLLHTAQLLKRRLRDSDLPCRLGGEEFAMLLPGATLEQAADLADAVRVLLAQSPVTVGRERLNVTFSAGVATLGEDGDSLSELLRIADRRMYEAKGGGRNQVVAAGQRYALAKPDCTSDTCSE</sequence>
<evidence type="ECO:0000256" key="4">
    <source>
        <dbReference type="ARBA" id="ARBA00034247"/>
    </source>
</evidence>
<dbReference type="FunFam" id="3.30.70.270:FF:000001">
    <property type="entry name" value="Diguanylate cyclase domain protein"/>
    <property type="match status" value="1"/>
</dbReference>
<feature type="transmembrane region" description="Helical" evidence="5">
    <location>
        <begin position="15"/>
        <end position="33"/>
    </location>
</feature>
<name>A0AAQ1G6Y0_9GAMM</name>
<evidence type="ECO:0000313" key="8">
    <source>
        <dbReference type="Proteomes" id="UP000243518"/>
    </source>
</evidence>
<dbReference type="NCBIfam" id="TIGR00254">
    <property type="entry name" value="GGDEF"/>
    <property type="match status" value="1"/>
</dbReference>
<gene>
    <name evidence="7" type="ORF">SAMN05216586_104254</name>
</gene>
<dbReference type="SMART" id="SM00267">
    <property type="entry name" value="GGDEF"/>
    <property type="match status" value="1"/>
</dbReference>
<dbReference type="Pfam" id="PF00990">
    <property type="entry name" value="GGDEF"/>
    <property type="match status" value="1"/>
</dbReference>
<organism evidence="7 8">
    <name type="scientific">Halopseudomonas aestusnigri</name>
    <dbReference type="NCBI Taxonomy" id="857252"/>
    <lineage>
        <taxon>Bacteria</taxon>
        <taxon>Pseudomonadati</taxon>
        <taxon>Pseudomonadota</taxon>
        <taxon>Gammaproteobacteria</taxon>
        <taxon>Pseudomonadales</taxon>
        <taxon>Pseudomonadaceae</taxon>
        <taxon>Halopseudomonas</taxon>
    </lineage>
</organism>
<keyword evidence="8" id="KW-1185">Reference proteome</keyword>
<dbReference type="InterPro" id="IPR043128">
    <property type="entry name" value="Rev_trsase/Diguanyl_cyclase"/>
</dbReference>
<dbReference type="PROSITE" id="PS50887">
    <property type="entry name" value="GGDEF"/>
    <property type="match status" value="1"/>
</dbReference>
<keyword evidence="5" id="KW-1133">Transmembrane helix</keyword>
<dbReference type="SUPFAM" id="SSF55073">
    <property type="entry name" value="Nucleotide cyclase"/>
    <property type="match status" value="1"/>
</dbReference>
<comment type="subcellular location">
    <subcellularLocation>
        <location evidence="2">Cell inner membrane</location>
    </subcellularLocation>
</comment>
<dbReference type="InterPro" id="IPR000160">
    <property type="entry name" value="GGDEF_dom"/>
</dbReference>
<feature type="transmembrane region" description="Helical" evidence="5">
    <location>
        <begin position="39"/>
        <end position="57"/>
    </location>
</feature>
<accession>A0AAQ1G6Y0</accession>
<dbReference type="InterPro" id="IPR029787">
    <property type="entry name" value="Nucleotide_cyclase"/>
</dbReference>
<dbReference type="Pfam" id="PF20966">
    <property type="entry name" value="MASE6"/>
    <property type="match status" value="1"/>
</dbReference>
<dbReference type="RefSeq" id="WP_088274447.1">
    <property type="nucleotide sequence ID" value="NZ_FNVE01000004.1"/>
</dbReference>
<keyword evidence="5" id="KW-0472">Membrane</keyword>
<dbReference type="GO" id="GO:0005886">
    <property type="term" value="C:plasma membrane"/>
    <property type="evidence" value="ECO:0007669"/>
    <property type="project" value="UniProtKB-SubCell"/>
</dbReference>
<feature type="domain" description="GGDEF" evidence="6">
    <location>
        <begin position="207"/>
        <end position="340"/>
    </location>
</feature>
<dbReference type="PANTHER" id="PTHR45138">
    <property type="entry name" value="REGULATORY COMPONENTS OF SENSORY TRANSDUCTION SYSTEM"/>
    <property type="match status" value="1"/>
</dbReference>
<protein>
    <recommendedName>
        <fullName evidence="3">diguanylate cyclase</fullName>
        <ecNumber evidence="3">2.7.7.65</ecNumber>
    </recommendedName>
</protein>
<evidence type="ECO:0000256" key="5">
    <source>
        <dbReference type="SAM" id="Phobius"/>
    </source>
</evidence>
<dbReference type="Gene3D" id="3.30.70.270">
    <property type="match status" value="1"/>
</dbReference>
<comment type="caution">
    <text evidence="7">The sequence shown here is derived from an EMBL/GenBank/DDBJ whole genome shotgun (WGS) entry which is preliminary data.</text>
</comment>
<feature type="transmembrane region" description="Helical" evidence="5">
    <location>
        <begin position="116"/>
        <end position="133"/>
    </location>
</feature>
<dbReference type="AlphaFoldDB" id="A0AAQ1G6Y0"/>
<evidence type="ECO:0000259" key="6">
    <source>
        <dbReference type="PROSITE" id="PS50887"/>
    </source>
</evidence>
<keyword evidence="5" id="KW-0812">Transmembrane</keyword>
<feature type="transmembrane region" description="Helical" evidence="5">
    <location>
        <begin position="92"/>
        <end position="109"/>
    </location>
</feature>
<dbReference type="GO" id="GO:0052621">
    <property type="term" value="F:diguanylate cyclase activity"/>
    <property type="evidence" value="ECO:0007669"/>
    <property type="project" value="UniProtKB-EC"/>
</dbReference>
<reference evidence="7 8" key="1">
    <citation type="submission" date="2016-10" db="EMBL/GenBank/DDBJ databases">
        <authorList>
            <person name="Varghese N."/>
            <person name="Submissions S."/>
        </authorList>
    </citation>
    <scope>NUCLEOTIDE SEQUENCE [LARGE SCALE GENOMIC DNA]</scope>
    <source>
        <strain evidence="7 8">CECT 8317</strain>
    </source>
</reference>
<evidence type="ECO:0000256" key="1">
    <source>
        <dbReference type="ARBA" id="ARBA00001946"/>
    </source>
</evidence>
<dbReference type="CDD" id="cd01949">
    <property type="entry name" value="GGDEF"/>
    <property type="match status" value="1"/>
</dbReference>
<dbReference type="InterPro" id="IPR048435">
    <property type="entry name" value="MASE6"/>
</dbReference>